<dbReference type="EMBL" id="KQ416802">
    <property type="protein sequence ID" value="KOF95130.1"/>
    <property type="molecule type" value="Genomic_DNA"/>
</dbReference>
<dbReference type="GO" id="GO:0004040">
    <property type="term" value="F:amidase activity"/>
    <property type="evidence" value="ECO:0007669"/>
    <property type="project" value="TreeGrafter"/>
</dbReference>
<comment type="catalytic activity">
    <reaction evidence="12">
        <text>N-(15Z-tetracosenoyl)-ethanolamine + H2O = (15Z)-tetracosenoate + ethanolamine</text>
        <dbReference type="Rhea" id="RHEA:63144"/>
        <dbReference type="ChEBI" id="CHEBI:15377"/>
        <dbReference type="ChEBI" id="CHEBI:32392"/>
        <dbReference type="ChEBI" id="CHEBI:57603"/>
        <dbReference type="ChEBI" id="CHEBI:146187"/>
    </reaction>
    <physiologicalReaction direction="left-to-right" evidence="12">
        <dbReference type="Rhea" id="RHEA:63145"/>
    </physiologicalReaction>
</comment>
<keyword evidence="20" id="KW-0472">Membrane</keyword>
<dbReference type="GO" id="GO:0017064">
    <property type="term" value="F:fatty acid amide hydrolase activity"/>
    <property type="evidence" value="ECO:0007669"/>
    <property type="project" value="UniProtKB-EC"/>
</dbReference>
<evidence type="ECO:0000256" key="14">
    <source>
        <dbReference type="ARBA" id="ARBA00051454"/>
    </source>
</evidence>
<name>A0A0L8I133_OCTBM</name>
<feature type="active site" description="Acyl-ester intermediate" evidence="18">
    <location>
        <position position="257"/>
    </location>
</feature>
<comment type="catalytic activity">
    <reaction evidence="9">
        <text>N-(9Z-octadecenoyl) ethanolamine + H2O = ethanolamine + (9Z)-octadecenoate</text>
        <dbReference type="Rhea" id="RHEA:45060"/>
        <dbReference type="ChEBI" id="CHEBI:15377"/>
        <dbReference type="ChEBI" id="CHEBI:30823"/>
        <dbReference type="ChEBI" id="CHEBI:57603"/>
        <dbReference type="ChEBI" id="CHEBI:71466"/>
    </reaction>
    <physiologicalReaction direction="left-to-right" evidence="9">
        <dbReference type="Rhea" id="RHEA:45061"/>
    </physiologicalReaction>
</comment>
<protein>
    <recommendedName>
        <fullName evidence="3">fatty acid amide hydrolase</fullName>
        <ecNumber evidence="3">3.5.1.99</ecNumber>
    </recommendedName>
    <alternativeName>
        <fullName evidence="17">Anandamide amidohydrolase 1</fullName>
    </alternativeName>
</protein>
<dbReference type="PIRSF" id="PIRSF001221">
    <property type="entry name" value="Amidase_fungi"/>
    <property type="match status" value="1"/>
</dbReference>
<keyword evidence="20" id="KW-1133">Transmembrane helix</keyword>
<feature type="domain" description="Amidase" evidence="21">
    <location>
        <begin position="106"/>
        <end position="568"/>
    </location>
</feature>
<comment type="catalytic activity">
    <reaction evidence="15">
        <text>N-docosanoyl-ethanolamine + H2O = docosanoate + ethanolamine</text>
        <dbReference type="Rhea" id="RHEA:63128"/>
        <dbReference type="ChEBI" id="CHEBI:15377"/>
        <dbReference type="ChEBI" id="CHEBI:23858"/>
        <dbReference type="ChEBI" id="CHEBI:57603"/>
        <dbReference type="ChEBI" id="CHEBI:146186"/>
    </reaction>
    <physiologicalReaction direction="left-to-right" evidence="15">
        <dbReference type="Rhea" id="RHEA:63129"/>
    </physiologicalReaction>
</comment>
<feature type="transmembrane region" description="Helical" evidence="20">
    <location>
        <begin position="20"/>
        <end position="41"/>
    </location>
</feature>
<feature type="binding site" evidence="19">
    <location>
        <begin position="254"/>
        <end position="257"/>
    </location>
    <ligand>
        <name>substrate</name>
    </ligand>
</feature>
<proteinExistence type="inferred from homology"/>
<gene>
    <name evidence="22" type="ORF">OCBIM_22039557mg</name>
</gene>
<dbReference type="EC" id="3.5.1.99" evidence="3"/>
<keyword evidence="5" id="KW-0378">Hydrolase</keyword>
<dbReference type="STRING" id="37653.A0A0L8I133"/>
<dbReference type="GO" id="GO:0009062">
    <property type="term" value="P:fatty acid catabolic process"/>
    <property type="evidence" value="ECO:0007669"/>
    <property type="project" value="TreeGrafter"/>
</dbReference>
<dbReference type="EMBL" id="KQ416802">
    <property type="protein sequence ID" value="KOF95129.1"/>
    <property type="molecule type" value="Genomic_DNA"/>
</dbReference>
<evidence type="ECO:0000313" key="22">
    <source>
        <dbReference type="EMBL" id="KOF95129.1"/>
    </source>
</evidence>
<dbReference type="OMA" id="MDQYYTA"/>
<dbReference type="SUPFAM" id="SSF75304">
    <property type="entry name" value="Amidase signature (AS) enzymes"/>
    <property type="match status" value="1"/>
</dbReference>
<dbReference type="KEGG" id="obi:106867392"/>
<dbReference type="AlphaFoldDB" id="A0A0L8I133"/>
<dbReference type="Gene3D" id="3.90.1300.10">
    <property type="entry name" value="Amidase signature (AS) domain"/>
    <property type="match status" value="1"/>
</dbReference>
<dbReference type="FunFam" id="3.90.1300.10:FF:000001">
    <property type="entry name" value="Fatty-acid amide hydrolase 1"/>
    <property type="match status" value="1"/>
</dbReference>
<comment type="similarity">
    <text evidence="2">Belongs to the amidase family.</text>
</comment>
<dbReference type="InterPro" id="IPR023631">
    <property type="entry name" value="Amidase_dom"/>
</dbReference>
<evidence type="ECO:0000256" key="8">
    <source>
        <dbReference type="ARBA" id="ARBA00047450"/>
    </source>
</evidence>
<keyword evidence="7" id="KW-0443">Lipid metabolism</keyword>
<evidence type="ECO:0000259" key="21">
    <source>
        <dbReference type="Pfam" id="PF01425"/>
    </source>
</evidence>
<comment type="catalytic activity">
    <reaction evidence="1">
        <text>(9Z)-octadecenamide + H2O = (9Z)-octadecenoate + NH4(+)</text>
        <dbReference type="Rhea" id="RHEA:26506"/>
        <dbReference type="ChEBI" id="CHEBI:15377"/>
        <dbReference type="ChEBI" id="CHEBI:28938"/>
        <dbReference type="ChEBI" id="CHEBI:30823"/>
        <dbReference type="ChEBI" id="CHEBI:116314"/>
        <dbReference type="EC" id="3.5.1.99"/>
    </reaction>
    <physiologicalReaction direction="left-to-right" evidence="1">
        <dbReference type="Rhea" id="RHEA:26507"/>
    </physiologicalReaction>
</comment>
<evidence type="ECO:0000256" key="19">
    <source>
        <dbReference type="PIRSR" id="PIRSR001221-2"/>
    </source>
</evidence>
<dbReference type="InterPro" id="IPR036928">
    <property type="entry name" value="AS_sf"/>
</dbReference>
<sequence length="584" mass="64849">MENVLRKYCQLYIPAEVYPYIEPGIYAILLASGGAFLVSFIKRVHMHLKVKAAVKDARNKRAEQLKALKERLQKSSLTEEMRTRILSLDVVELQKQLKDRSLKAIDVLQAYQYKALEAQEKTNCLIAVIPEAEELALKCDSLPSVTKPLHGIPISLKENIIYKGLYSTNGLGSRLLNPPSARDSNLVKCLKELGAVPFVTTNVPQTLMSISCDNNIYGQTSNPHKADRCPAGSSGGEAALIGYGGSILGIGSDIGGSIRCPAHFCGIYGLKTTITRMGTGSLSIAAEKQDLIRPSIGPMAQTADGLIIAAKALFSKKVFEMDPHISPIEFQNHLFESKKNLRIGYYVTDNTVSSIPACRRAVLMAKKALEAKGHTVVEFTPPRVLYALCLASRILWLDGRRLGKIIEHEAPSKELFFLRITEGFSRILALLLYFIDNTSFQILRSMDGCRKYPEIYSLVAEKEKYDKEFADAMQKDKLDALICPVMSSTSLLIKCSNFGRFPSYTLLYNLLNYPVVSIPVTKVTEEDVKKTYSAKTLTEYFVKKSIPGSVGLPVNVQVVVPTYRDELALRIMKELDSELKKKSN</sequence>
<reference evidence="22" key="1">
    <citation type="submission" date="2015-07" db="EMBL/GenBank/DDBJ databases">
        <title>MeaNS - Measles Nucleotide Surveillance Program.</title>
        <authorList>
            <person name="Tran T."/>
            <person name="Druce J."/>
        </authorList>
    </citation>
    <scope>NUCLEOTIDE SEQUENCE</scope>
    <source>
        <strain evidence="22">UCB-OBI-ISO-001</strain>
        <tissue evidence="22">Gonad</tissue>
    </source>
</reference>
<organism evidence="22">
    <name type="scientific">Octopus bimaculoides</name>
    <name type="common">California two-spotted octopus</name>
    <dbReference type="NCBI Taxonomy" id="37653"/>
    <lineage>
        <taxon>Eukaryota</taxon>
        <taxon>Metazoa</taxon>
        <taxon>Spiralia</taxon>
        <taxon>Lophotrochozoa</taxon>
        <taxon>Mollusca</taxon>
        <taxon>Cephalopoda</taxon>
        <taxon>Coleoidea</taxon>
        <taxon>Octopodiformes</taxon>
        <taxon>Octopoda</taxon>
        <taxon>Incirrata</taxon>
        <taxon>Octopodidae</taxon>
        <taxon>Octopus</taxon>
    </lineage>
</organism>
<comment type="catalytic activity">
    <reaction evidence="11">
        <text>N-(5Z,8Z,11Z,14Z-eicosatetraenoyl)-L-serine + H2O = (5Z,8Z,11Z,14Z)-eicosatetraenoate + L-serine</text>
        <dbReference type="Rhea" id="RHEA:64116"/>
        <dbReference type="ChEBI" id="CHEBI:15377"/>
        <dbReference type="ChEBI" id="CHEBI:32395"/>
        <dbReference type="ChEBI" id="CHEBI:33384"/>
        <dbReference type="ChEBI" id="CHEBI:149697"/>
    </reaction>
    <physiologicalReaction direction="left-to-right" evidence="11">
        <dbReference type="Rhea" id="RHEA:64117"/>
    </physiologicalReaction>
</comment>
<feature type="binding site" evidence="19">
    <location>
        <position position="207"/>
    </location>
    <ligand>
        <name>substrate</name>
    </ligand>
</feature>
<dbReference type="PANTHER" id="PTHR45847">
    <property type="entry name" value="FATTY ACID AMIDE HYDROLASE"/>
    <property type="match status" value="1"/>
</dbReference>
<evidence type="ECO:0000256" key="12">
    <source>
        <dbReference type="ARBA" id="ARBA00050992"/>
    </source>
</evidence>
<dbReference type="PANTHER" id="PTHR45847:SF6">
    <property type="entry name" value="FATTY ACID AMIDE HYDROLASE"/>
    <property type="match status" value="1"/>
</dbReference>
<evidence type="ECO:0000256" key="4">
    <source>
        <dbReference type="ARBA" id="ARBA00022553"/>
    </source>
</evidence>
<evidence type="ECO:0000256" key="1">
    <source>
        <dbReference type="ARBA" id="ARBA00000208"/>
    </source>
</evidence>
<comment type="catalytic activity">
    <reaction evidence="8">
        <text>(9Z)-octadecenoate + glycine = N-(9Z-octadecenoyl)glycine + H2O</text>
        <dbReference type="Rhea" id="RHEA:51316"/>
        <dbReference type="ChEBI" id="CHEBI:15377"/>
        <dbReference type="ChEBI" id="CHEBI:30823"/>
        <dbReference type="ChEBI" id="CHEBI:57305"/>
        <dbReference type="ChEBI" id="CHEBI:133992"/>
    </reaction>
    <physiologicalReaction direction="right-to-left" evidence="8">
        <dbReference type="Rhea" id="RHEA:51318"/>
    </physiologicalReaction>
</comment>
<keyword evidence="6" id="KW-0442">Lipid degradation</keyword>
<evidence type="ECO:0000256" key="15">
    <source>
        <dbReference type="ARBA" id="ARBA00052458"/>
    </source>
</evidence>
<feature type="active site" description="Charge relay system" evidence="18">
    <location>
        <position position="233"/>
    </location>
</feature>
<dbReference type="InterPro" id="IPR052096">
    <property type="entry name" value="Endocannabinoid_amidase"/>
</dbReference>
<comment type="catalytic activity">
    <reaction evidence="14">
        <text>N-octadecanoyl ethanolamine + H2O = octadecanoate + ethanolamine</text>
        <dbReference type="Rhea" id="RHEA:63124"/>
        <dbReference type="ChEBI" id="CHEBI:15377"/>
        <dbReference type="ChEBI" id="CHEBI:25629"/>
        <dbReference type="ChEBI" id="CHEBI:57603"/>
        <dbReference type="ChEBI" id="CHEBI:85299"/>
    </reaction>
    <physiologicalReaction direction="left-to-right" evidence="14">
        <dbReference type="Rhea" id="RHEA:63125"/>
    </physiologicalReaction>
</comment>
<comment type="catalytic activity">
    <reaction evidence="13">
        <text>N-(9Z-hexadecenoyl) ethanolamine + H2O = (9Z)-hexadecenoate + ethanolamine</text>
        <dbReference type="Rhea" id="RHEA:35563"/>
        <dbReference type="ChEBI" id="CHEBI:15377"/>
        <dbReference type="ChEBI" id="CHEBI:32372"/>
        <dbReference type="ChEBI" id="CHEBI:57603"/>
        <dbReference type="ChEBI" id="CHEBI:71465"/>
    </reaction>
    <physiologicalReaction direction="left-to-right" evidence="13">
        <dbReference type="Rhea" id="RHEA:35564"/>
    </physiologicalReaction>
</comment>
<evidence type="ECO:0000256" key="6">
    <source>
        <dbReference type="ARBA" id="ARBA00022963"/>
    </source>
</evidence>
<accession>A0A0L8I133</accession>
<keyword evidence="20" id="KW-0812">Transmembrane</keyword>
<evidence type="ECO:0000256" key="18">
    <source>
        <dbReference type="PIRSR" id="PIRSR001221-1"/>
    </source>
</evidence>
<keyword evidence="4" id="KW-0597">Phosphoprotein</keyword>
<evidence type="ECO:0000256" key="9">
    <source>
        <dbReference type="ARBA" id="ARBA00048052"/>
    </source>
</evidence>
<evidence type="ECO:0000256" key="20">
    <source>
        <dbReference type="SAM" id="Phobius"/>
    </source>
</evidence>
<evidence type="ECO:0000256" key="17">
    <source>
        <dbReference type="ARBA" id="ARBA00077216"/>
    </source>
</evidence>
<dbReference type="Pfam" id="PF01425">
    <property type="entry name" value="Amidase"/>
    <property type="match status" value="1"/>
</dbReference>
<evidence type="ECO:0000256" key="5">
    <source>
        <dbReference type="ARBA" id="ARBA00022801"/>
    </source>
</evidence>
<evidence type="ECO:0000256" key="2">
    <source>
        <dbReference type="ARBA" id="ARBA00009199"/>
    </source>
</evidence>
<dbReference type="OrthoDB" id="6428749at2759"/>
<evidence type="ECO:0000256" key="10">
    <source>
        <dbReference type="ARBA" id="ARBA00048606"/>
    </source>
</evidence>
<evidence type="ECO:0000256" key="16">
    <source>
        <dbReference type="ARBA" id="ARBA00052709"/>
    </source>
</evidence>
<feature type="active site" description="Charge relay system" evidence="18">
    <location>
        <position position="157"/>
    </location>
</feature>
<evidence type="ECO:0000256" key="13">
    <source>
        <dbReference type="ARBA" id="ARBA00051346"/>
    </source>
</evidence>
<evidence type="ECO:0000256" key="7">
    <source>
        <dbReference type="ARBA" id="ARBA00023098"/>
    </source>
</evidence>
<evidence type="ECO:0000256" key="11">
    <source>
        <dbReference type="ARBA" id="ARBA00050294"/>
    </source>
</evidence>
<comment type="catalytic activity">
    <reaction evidence="16">
        <text>N-(5Z,8Z,11Z,14Z)-eicosatetraenoyl-glycine + H2O = (5Z,8Z,11Z,14Z)-eicosatetraenoate + glycine</text>
        <dbReference type="Rhea" id="RHEA:64108"/>
        <dbReference type="ChEBI" id="CHEBI:15377"/>
        <dbReference type="ChEBI" id="CHEBI:32395"/>
        <dbReference type="ChEBI" id="CHEBI:57305"/>
        <dbReference type="ChEBI" id="CHEBI:59002"/>
    </reaction>
    <physiologicalReaction direction="left-to-right" evidence="16">
        <dbReference type="Rhea" id="RHEA:64109"/>
    </physiologicalReaction>
</comment>
<feature type="binding site" evidence="19">
    <location>
        <position position="233"/>
    </location>
    <ligand>
        <name>substrate</name>
    </ligand>
</feature>
<comment type="catalytic activity">
    <reaction evidence="10">
        <text>N-(5Z,8Z,11Z,14Z-eicosatetraenoyl)-ethanolamine + H2O = ethanolamine + (5Z,8Z,11Z,14Z)-eicosatetraenoate</text>
        <dbReference type="Rhea" id="RHEA:26136"/>
        <dbReference type="ChEBI" id="CHEBI:2700"/>
        <dbReference type="ChEBI" id="CHEBI:15377"/>
        <dbReference type="ChEBI" id="CHEBI:32395"/>
        <dbReference type="ChEBI" id="CHEBI:57603"/>
        <dbReference type="EC" id="3.5.1.99"/>
    </reaction>
    <physiologicalReaction direction="left-to-right" evidence="10">
        <dbReference type="Rhea" id="RHEA:26137"/>
    </physiologicalReaction>
</comment>
<evidence type="ECO:0000256" key="3">
    <source>
        <dbReference type="ARBA" id="ARBA00012112"/>
    </source>
</evidence>